<sequence length="382" mass="43950">MRLVKRFFTASKESFFLFGPRGTGKSTWLMTNFPQALLIDLLQPDVVRRYSAYPERLEETVLGSQQKQIIIDEIQHVPELLNVVHRLIEQKRGWQFILTGSSARKLRRTGVNLLAGRAIVRHLHPFMAAELGSNFDLTTALQSGLLPVVTQSEHSKEVLKTYISLYLKEEVQAESLVRNIGHFARFLEIASFSHASILNISNIARETQVSRPLVENYLSVLEDLLLSFTLPVFTKRAKRETIKHPKFYYFDAGVFQNLRKQGPLDRGEGISGLALEGLVAQHLRAWNDYQASNYDLYYWRTRFGVEVDFILYGPKGFWAIEVKNNHQVFSKDLTGLRAFCKDYPEATPLLLYRGKERFKKNNILCLPVNEFLLNLDPNQTLI</sequence>
<dbReference type="InterPro" id="IPR027417">
    <property type="entry name" value="P-loop_NTPase"/>
</dbReference>
<dbReference type="Pfam" id="PF13635">
    <property type="entry name" value="DUF4143"/>
    <property type="match status" value="1"/>
</dbReference>
<feature type="domain" description="AAA" evidence="1">
    <location>
        <begin position="13"/>
        <end position="131"/>
    </location>
</feature>
<evidence type="ECO:0000259" key="2">
    <source>
        <dbReference type="Pfam" id="PF13635"/>
    </source>
</evidence>
<dbReference type="EMBL" id="CP000733">
    <property type="protein sequence ID" value="ABS78504.1"/>
    <property type="molecule type" value="Genomic_DNA"/>
</dbReference>
<proteinExistence type="predicted"/>
<dbReference type="RefSeq" id="WP_011996445.1">
    <property type="nucleotide sequence ID" value="NC_009727.1"/>
</dbReference>
<evidence type="ECO:0000259" key="1">
    <source>
        <dbReference type="Pfam" id="PF13173"/>
    </source>
</evidence>
<dbReference type="HOGENOM" id="CLU_041527_3_1_6"/>
<dbReference type="InterPro" id="IPR025420">
    <property type="entry name" value="DUF4143"/>
</dbReference>
<evidence type="ECO:0000313" key="3">
    <source>
        <dbReference type="EMBL" id="ABS78504.1"/>
    </source>
</evidence>
<feature type="domain" description="DUF4143" evidence="2">
    <location>
        <begin position="170"/>
        <end position="324"/>
    </location>
</feature>
<evidence type="ECO:0000313" key="4">
    <source>
        <dbReference type="Proteomes" id="UP000008555"/>
    </source>
</evidence>
<dbReference type="PANTHER" id="PTHR43566:SF2">
    <property type="entry name" value="DUF4143 DOMAIN-CONTAINING PROTEIN"/>
    <property type="match status" value="1"/>
</dbReference>
<dbReference type="SUPFAM" id="SSF52540">
    <property type="entry name" value="P-loop containing nucleoside triphosphate hydrolases"/>
    <property type="match status" value="1"/>
</dbReference>
<organism evidence="3 4">
    <name type="scientific">Coxiella burnetii (strain Dugway 5J108-111)</name>
    <dbReference type="NCBI Taxonomy" id="434922"/>
    <lineage>
        <taxon>Bacteria</taxon>
        <taxon>Pseudomonadati</taxon>
        <taxon>Pseudomonadota</taxon>
        <taxon>Gammaproteobacteria</taxon>
        <taxon>Legionellales</taxon>
        <taxon>Coxiellaceae</taxon>
        <taxon>Coxiella</taxon>
    </lineage>
</organism>
<dbReference type="PANTHER" id="PTHR43566">
    <property type="entry name" value="CONSERVED PROTEIN"/>
    <property type="match status" value="1"/>
</dbReference>
<accession>A9KBF3</accession>
<dbReference type="KEGG" id="cbd:CBUD_0172"/>
<reference evidence="3 4" key="1">
    <citation type="journal article" date="2009" name="Infect. Immun.">
        <title>Comparative genomics reveal extensive transposon-mediated genomic plasticity and diversity among potential effector proteins within the genus Coxiella.</title>
        <authorList>
            <person name="Beare P.A."/>
            <person name="Unsworth N."/>
            <person name="Andoh M."/>
            <person name="Voth D.E."/>
            <person name="Omsland A."/>
            <person name="Gilk S.D."/>
            <person name="Williams K.P."/>
            <person name="Sobral B.W."/>
            <person name="Kupko J.J.III."/>
            <person name="Porcella S.F."/>
            <person name="Samuel J.E."/>
            <person name="Heinzen R.A."/>
        </authorList>
    </citation>
    <scope>NUCLEOTIDE SEQUENCE [LARGE SCALE GENOMIC DNA]</scope>
    <source>
        <strain evidence="3 4">Dugway 5J108-111</strain>
    </source>
</reference>
<name>A9KBF3_COXBN</name>
<dbReference type="Proteomes" id="UP000008555">
    <property type="component" value="Chromosome"/>
</dbReference>
<gene>
    <name evidence="3" type="ordered locus">CBUD_0172</name>
</gene>
<protein>
    <submittedName>
        <fullName evidence="3">Hypothetical ATPase</fullName>
    </submittedName>
</protein>
<dbReference type="Pfam" id="PF13173">
    <property type="entry name" value="AAA_14"/>
    <property type="match status" value="1"/>
</dbReference>
<dbReference type="InterPro" id="IPR041682">
    <property type="entry name" value="AAA_14"/>
</dbReference>
<dbReference type="AlphaFoldDB" id="A9KBF3"/>